<reference evidence="1 2" key="1">
    <citation type="submission" date="2015-01" db="EMBL/GenBank/DDBJ databases">
        <title>Evolution of Trichinella species and genotypes.</title>
        <authorList>
            <person name="Korhonen P.K."/>
            <person name="Edoardo P."/>
            <person name="Giuseppe L.R."/>
            <person name="Gasser R.B."/>
        </authorList>
    </citation>
    <scope>NUCLEOTIDE SEQUENCE [LARGE SCALE GENOMIC DNA]</scope>
    <source>
        <strain evidence="1">ISS417</strain>
    </source>
</reference>
<proteinExistence type="predicted"/>
<organism evidence="1 2">
    <name type="scientific">Trichinella murrelli</name>
    <dbReference type="NCBI Taxonomy" id="144512"/>
    <lineage>
        <taxon>Eukaryota</taxon>
        <taxon>Metazoa</taxon>
        <taxon>Ecdysozoa</taxon>
        <taxon>Nematoda</taxon>
        <taxon>Enoplea</taxon>
        <taxon>Dorylaimia</taxon>
        <taxon>Trichinellida</taxon>
        <taxon>Trichinellidae</taxon>
        <taxon>Trichinella</taxon>
    </lineage>
</organism>
<dbReference type="AlphaFoldDB" id="A0A0V0T4A9"/>
<comment type="caution">
    <text evidence="1">The sequence shown here is derived from an EMBL/GenBank/DDBJ whole genome shotgun (WGS) entry which is preliminary data.</text>
</comment>
<gene>
    <name evidence="1" type="ORF">T05_9010</name>
</gene>
<accession>A0A0V0T4A9</accession>
<dbReference type="Proteomes" id="UP000055048">
    <property type="component" value="Unassembled WGS sequence"/>
</dbReference>
<evidence type="ECO:0000313" key="1">
    <source>
        <dbReference type="EMBL" id="KRX33869.1"/>
    </source>
</evidence>
<sequence length="117" mass="13203">MVMSTIVEVLSIFKTRPYQSTAALLSSLQVATCAVQLLDKTKMTIVSVSFIAMNFEQWQYLVTFTQLTDGDIDQWSSRNKDSKLYVASLCCIQTDFIAVRSRDDVCKILGHLEVVLQ</sequence>
<protein>
    <submittedName>
        <fullName evidence="1">Uncharacterized protein</fullName>
    </submittedName>
</protein>
<keyword evidence="2" id="KW-1185">Reference proteome</keyword>
<name>A0A0V0T4A9_9BILA</name>
<evidence type="ECO:0000313" key="2">
    <source>
        <dbReference type="Proteomes" id="UP000055048"/>
    </source>
</evidence>
<dbReference type="EMBL" id="JYDJ01000687">
    <property type="protein sequence ID" value="KRX33869.1"/>
    <property type="molecule type" value="Genomic_DNA"/>
</dbReference>